<organism evidence="2 3">
    <name type="scientific">Halococcus salifodinae DSM 8989</name>
    <dbReference type="NCBI Taxonomy" id="1227456"/>
    <lineage>
        <taxon>Archaea</taxon>
        <taxon>Methanobacteriati</taxon>
        <taxon>Methanobacteriota</taxon>
        <taxon>Stenosarchaea group</taxon>
        <taxon>Halobacteria</taxon>
        <taxon>Halobacteriales</taxon>
        <taxon>Halococcaceae</taxon>
        <taxon>Halococcus</taxon>
    </lineage>
</organism>
<evidence type="ECO:0000313" key="3">
    <source>
        <dbReference type="Proteomes" id="UP000011625"/>
    </source>
</evidence>
<accession>M0N3N6</accession>
<comment type="caution">
    <text evidence="2">The sequence shown here is derived from an EMBL/GenBank/DDBJ whole genome shotgun (WGS) entry which is preliminary data.</text>
</comment>
<gene>
    <name evidence="2" type="ORF">C450_10298</name>
</gene>
<dbReference type="STRING" id="1227456.C450_10298"/>
<sequence length="70" mass="7263">MDVASPLTARSANQSTLDLADGTLFTLARKFIALATIPVGKAWQPWMAASSSDSHHPSNPSAMGDGQPAP</sequence>
<dbReference type="AlphaFoldDB" id="M0N3N6"/>
<name>M0N3N6_9EURY</name>
<feature type="compositionally biased region" description="Low complexity" evidence="1">
    <location>
        <begin position="48"/>
        <end position="62"/>
    </location>
</feature>
<protein>
    <submittedName>
        <fullName evidence="2">Uncharacterized protein</fullName>
    </submittedName>
</protein>
<evidence type="ECO:0000256" key="1">
    <source>
        <dbReference type="SAM" id="MobiDB-lite"/>
    </source>
</evidence>
<dbReference type="RefSeq" id="WP_005043174.1">
    <property type="nucleotide sequence ID" value="NZ_AOME01000054.1"/>
</dbReference>
<dbReference type="Proteomes" id="UP000011625">
    <property type="component" value="Unassembled WGS sequence"/>
</dbReference>
<feature type="region of interest" description="Disordered" evidence="1">
    <location>
        <begin position="47"/>
        <end position="70"/>
    </location>
</feature>
<evidence type="ECO:0000313" key="2">
    <source>
        <dbReference type="EMBL" id="EMA52481.1"/>
    </source>
</evidence>
<proteinExistence type="predicted"/>
<reference evidence="2 3" key="1">
    <citation type="journal article" date="2014" name="PLoS Genet.">
        <title>Phylogenetically driven sequencing of extremely halophilic archaea reveals strategies for static and dynamic osmo-response.</title>
        <authorList>
            <person name="Becker E.A."/>
            <person name="Seitzer P.M."/>
            <person name="Tritt A."/>
            <person name="Larsen D."/>
            <person name="Krusor M."/>
            <person name="Yao A.I."/>
            <person name="Wu D."/>
            <person name="Madern D."/>
            <person name="Eisen J.A."/>
            <person name="Darling A.E."/>
            <person name="Facciotti M.T."/>
        </authorList>
    </citation>
    <scope>NUCLEOTIDE SEQUENCE [LARGE SCALE GENOMIC DNA]</scope>
    <source>
        <strain evidence="2 3">DSM 8989</strain>
    </source>
</reference>
<keyword evidence="3" id="KW-1185">Reference proteome</keyword>
<dbReference type="EMBL" id="AOME01000054">
    <property type="protein sequence ID" value="EMA52481.1"/>
    <property type="molecule type" value="Genomic_DNA"/>
</dbReference>
<dbReference type="OrthoDB" id="214352at2157"/>